<dbReference type="EMBL" id="FRAC01000029">
    <property type="protein sequence ID" value="SHL29530.1"/>
    <property type="molecule type" value="Genomic_DNA"/>
</dbReference>
<reference evidence="1 2" key="1">
    <citation type="submission" date="2016-11" db="EMBL/GenBank/DDBJ databases">
        <authorList>
            <person name="Jaros S."/>
            <person name="Januszkiewicz K."/>
            <person name="Wedrychowicz H."/>
        </authorList>
    </citation>
    <scope>NUCLEOTIDE SEQUENCE [LARGE SCALE GENOMIC DNA]</scope>
    <source>
        <strain evidence="1 2">DSM 15929</strain>
    </source>
</reference>
<accession>A0A1M6ZGG2</accession>
<protein>
    <submittedName>
        <fullName evidence="1">Uncharacterized protein</fullName>
    </submittedName>
</protein>
<dbReference type="OrthoDB" id="2601038at2"/>
<sequence>MSDFIAIKKLYDALKTLDIEEFDEVYFGIRDGKYMFYQEDILQLCSIFTHNFPYMEPHQERKIVKMTFITIDKYDIQPALEKLIKGLKNIFDKSLTDIKGETVNFSCEEILEEYVSIFVNSYEKSNIIVFGELMNRENCQNFKLKIIEILEMSMEHAEDNYLIKGKILLDIIKQNQ</sequence>
<evidence type="ECO:0000313" key="2">
    <source>
        <dbReference type="Proteomes" id="UP000184386"/>
    </source>
</evidence>
<dbReference type="Proteomes" id="UP000184386">
    <property type="component" value="Unassembled WGS sequence"/>
</dbReference>
<proteinExistence type="predicted"/>
<dbReference type="RefSeq" id="WP_073279338.1">
    <property type="nucleotide sequence ID" value="NZ_FRAC01000029.1"/>
</dbReference>
<gene>
    <name evidence="1" type="ORF">SAMN02745136_04559</name>
</gene>
<name>A0A1M6ZGG2_9FIRM</name>
<evidence type="ECO:0000313" key="1">
    <source>
        <dbReference type="EMBL" id="SHL29530.1"/>
    </source>
</evidence>
<keyword evidence="2" id="KW-1185">Reference proteome</keyword>
<organism evidence="1 2">
    <name type="scientific">Anaerocolumna jejuensis DSM 15929</name>
    <dbReference type="NCBI Taxonomy" id="1121322"/>
    <lineage>
        <taxon>Bacteria</taxon>
        <taxon>Bacillati</taxon>
        <taxon>Bacillota</taxon>
        <taxon>Clostridia</taxon>
        <taxon>Lachnospirales</taxon>
        <taxon>Lachnospiraceae</taxon>
        <taxon>Anaerocolumna</taxon>
    </lineage>
</organism>
<dbReference type="AlphaFoldDB" id="A0A1M6ZGG2"/>